<evidence type="ECO:0000256" key="3">
    <source>
        <dbReference type="SAM" id="MobiDB-lite"/>
    </source>
</evidence>
<dbReference type="EMBL" id="QMFB01000001">
    <property type="protein sequence ID" value="RAV22797.1"/>
    <property type="molecule type" value="Genomic_DNA"/>
</dbReference>
<dbReference type="Proteomes" id="UP000250369">
    <property type="component" value="Unassembled WGS sequence"/>
</dbReference>
<dbReference type="Pfam" id="PF01497">
    <property type="entry name" value="Peripla_BP_2"/>
    <property type="match status" value="1"/>
</dbReference>
<keyword evidence="7" id="KW-1185">Reference proteome</keyword>
<evidence type="ECO:0000259" key="5">
    <source>
        <dbReference type="PROSITE" id="PS50983"/>
    </source>
</evidence>
<sequence length="335" mass="35403">MNATYRKLALCVSVSLLAASVAACSDNQPEAKTSPSASASPGTAASVKPSASPSAAPSFTVDESKATELIAQFGQQAPAKVVSASVAIAEILNTLGVKPVGVPTSTIALADELQGVQKIGSALKPDVEQVTKLQPDVVLGPTSIKDSLEKQFKPANLKTAYIPTDSLEELKLSMVVLSRVFKQEQKAADFFAKLDKQEQEALSVAKGKTAPKVMFLFGSAESFMLMNENTFPGSLAKKLGASNIVSDVLKSKETYVALNIENVVAANPDVILLVAHGDPDAAIKKFEEDVKKNGAWEKLNAFKNGKVKALDYNTFGVASLVKAPNAYKELAEKLF</sequence>
<accession>A0A329MYX3</accession>
<comment type="caution">
    <text evidence="6">The sequence shown here is derived from an EMBL/GenBank/DDBJ whole genome shotgun (WGS) entry which is preliminary data.</text>
</comment>
<dbReference type="GO" id="GO:0071281">
    <property type="term" value="P:cellular response to iron ion"/>
    <property type="evidence" value="ECO:0007669"/>
    <property type="project" value="TreeGrafter"/>
</dbReference>
<dbReference type="PROSITE" id="PS51257">
    <property type="entry name" value="PROKAR_LIPOPROTEIN"/>
    <property type="match status" value="1"/>
</dbReference>
<feature type="signal peptide" evidence="4">
    <location>
        <begin position="1"/>
        <end position="18"/>
    </location>
</feature>
<evidence type="ECO:0000256" key="2">
    <source>
        <dbReference type="ARBA" id="ARBA00022729"/>
    </source>
</evidence>
<dbReference type="NCBIfam" id="NF038402">
    <property type="entry name" value="TroA_like"/>
    <property type="match status" value="1"/>
</dbReference>
<dbReference type="Gene3D" id="3.40.50.1980">
    <property type="entry name" value="Nitrogenase molybdenum iron protein domain"/>
    <property type="match status" value="2"/>
</dbReference>
<dbReference type="PROSITE" id="PS50983">
    <property type="entry name" value="FE_B12_PBP"/>
    <property type="match status" value="1"/>
</dbReference>
<dbReference type="OrthoDB" id="66025at2"/>
<dbReference type="PANTHER" id="PTHR30535:SF36">
    <property type="entry name" value="HIGH-AFFINITY HEME UPTAKE SYSTEM PROTEIN ISDE"/>
    <property type="match status" value="1"/>
</dbReference>
<dbReference type="PANTHER" id="PTHR30535">
    <property type="entry name" value="VITAMIN B12-BINDING PROTEIN"/>
    <property type="match status" value="1"/>
</dbReference>
<feature type="region of interest" description="Disordered" evidence="3">
    <location>
        <begin position="27"/>
        <end position="59"/>
    </location>
</feature>
<evidence type="ECO:0000313" key="7">
    <source>
        <dbReference type="Proteomes" id="UP000250369"/>
    </source>
</evidence>
<reference evidence="6 7" key="1">
    <citation type="journal article" date="2009" name="Int. J. Syst. Evol. Microbiol.">
        <title>Paenibacillus contaminans sp. nov., isolated from a contaminated laboratory plate.</title>
        <authorList>
            <person name="Chou J.H."/>
            <person name="Lee J.H."/>
            <person name="Lin M.C."/>
            <person name="Chang P.S."/>
            <person name="Arun A.B."/>
            <person name="Young C.C."/>
            <person name="Chen W.M."/>
        </authorList>
    </citation>
    <scope>NUCLEOTIDE SEQUENCE [LARGE SCALE GENOMIC DNA]</scope>
    <source>
        <strain evidence="6 7">CKOBP-6</strain>
    </source>
</reference>
<dbReference type="InterPro" id="IPR002491">
    <property type="entry name" value="ABC_transptr_periplasmic_BD"/>
</dbReference>
<feature type="chain" id="PRO_5039693730" evidence="4">
    <location>
        <begin position="19"/>
        <end position="335"/>
    </location>
</feature>
<dbReference type="RefSeq" id="WP_113028906.1">
    <property type="nucleotide sequence ID" value="NZ_QMFB01000001.1"/>
</dbReference>
<proteinExistence type="inferred from homology"/>
<dbReference type="InterPro" id="IPR054828">
    <property type="entry name" value="Vit_B12_bind_prot"/>
</dbReference>
<keyword evidence="2 4" id="KW-0732">Signal</keyword>
<dbReference type="SUPFAM" id="SSF53807">
    <property type="entry name" value="Helical backbone' metal receptor"/>
    <property type="match status" value="1"/>
</dbReference>
<gene>
    <name evidence="6" type="ORF">DQG23_00850</name>
</gene>
<name>A0A329MYX3_9BACL</name>
<evidence type="ECO:0000313" key="6">
    <source>
        <dbReference type="EMBL" id="RAV22797.1"/>
    </source>
</evidence>
<dbReference type="InterPro" id="IPR050902">
    <property type="entry name" value="ABC_Transporter_SBP"/>
</dbReference>
<protein>
    <submittedName>
        <fullName evidence="6">Ferrichrome ABC transporter substrate-binding protein</fullName>
    </submittedName>
</protein>
<feature type="compositionally biased region" description="Low complexity" evidence="3">
    <location>
        <begin position="27"/>
        <end position="58"/>
    </location>
</feature>
<evidence type="ECO:0000256" key="4">
    <source>
        <dbReference type="SAM" id="SignalP"/>
    </source>
</evidence>
<comment type="similarity">
    <text evidence="1">Belongs to the bacterial solute-binding protein 8 family.</text>
</comment>
<dbReference type="AlphaFoldDB" id="A0A329MYX3"/>
<organism evidence="6 7">
    <name type="scientific">Paenibacillus contaminans</name>
    <dbReference type="NCBI Taxonomy" id="450362"/>
    <lineage>
        <taxon>Bacteria</taxon>
        <taxon>Bacillati</taxon>
        <taxon>Bacillota</taxon>
        <taxon>Bacilli</taxon>
        <taxon>Bacillales</taxon>
        <taxon>Paenibacillaceae</taxon>
        <taxon>Paenibacillus</taxon>
    </lineage>
</organism>
<evidence type="ECO:0000256" key="1">
    <source>
        <dbReference type="ARBA" id="ARBA00008814"/>
    </source>
</evidence>
<feature type="domain" description="Fe/B12 periplasmic-binding" evidence="5">
    <location>
        <begin position="80"/>
        <end position="335"/>
    </location>
</feature>